<dbReference type="EMBL" id="BMAO01033498">
    <property type="protein sequence ID" value="GFQ89973.1"/>
    <property type="molecule type" value="Genomic_DNA"/>
</dbReference>
<evidence type="ECO:0000313" key="3">
    <source>
        <dbReference type="Proteomes" id="UP000887116"/>
    </source>
</evidence>
<dbReference type="Proteomes" id="UP000887116">
    <property type="component" value="Unassembled WGS sequence"/>
</dbReference>
<evidence type="ECO:0000313" key="2">
    <source>
        <dbReference type="EMBL" id="GFQ89973.1"/>
    </source>
</evidence>
<organism evidence="2 3">
    <name type="scientific">Trichonephila clavata</name>
    <name type="common">Joro spider</name>
    <name type="synonym">Nephila clavata</name>
    <dbReference type="NCBI Taxonomy" id="2740835"/>
    <lineage>
        <taxon>Eukaryota</taxon>
        <taxon>Metazoa</taxon>
        <taxon>Ecdysozoa</taxon>
        <taxon>Arthropoda</taxon>
        <taxon>Chelicerata</taxon>
        <taxon>Arachnida</taxon>
        <taxon>Araneae</taxon>
        <taxon>Araneomorphae</taxon>
        <taxon>Entelegynae</taxon>
        <taxon>Araneoidea</taxon>
        <taxon>Nephilidae</taxon>
        <taxon>Trichonephila</taxon>
    </lineage>
</organism>
<comment type="caution">
    <text evidence="2">The sequence shown here is derived from an EMBL/GenBank/DDBJ whole genome shotgun (WGS) entry which is preliminary data.</text>
</comment>
<evidence type="ECO:0000256" key="1">
    <source>
        <dbReference type="SAM" id="MobiDB-lite"/>
    </source>
</evidence>
<reference evidence="2" key="1">
    <citation type="submission" date="2020-07" db="EMBL/GenBank/DDBJ databases">
        <title>Multicomponent nature underlies the extraordinary mechanical properties of spider dragline silk.</title>
        <authorList>
            <person name="Kono N."/>
            <person name="Nakamura H."/>
            <person name="Mori M."/>
            <person name="Yoshida Y."/>
            <person name="Ohtoshi R."/>
            <person name="Malay A.D."/>
            <person name="Moran D.A.P."/>
            <person name="Tomita M."/>
            <person name="Numata K."/>
            <person name="Arakawa K."/>
        </authorList>
    </citation>
    <scope>NUCLEOTIDE SEQUENCE</scope>
</reference>
<feature type="region of interest" description="Disordered" evidence="1">
    <location>
        <begin position="62"/>
        <end position="86"/>
    </location>
</feature>
<feature type="region of interest" description="Disordered" evidence="1">
    <location>
        <begin position="1"/>
        <end position="24"/>
    </location>
</feature>
<proteinExistence type="predicted"/>
<protein>
    <submittedName>
        <fullName evidence="2">Uncharacterized protein</fullName>
    </submittedName>
</protein>
<accession>A0A8X6L192</accession>
<gene>
    <name evidence="2" type="ORF">TNCT_333801</name>
</gene>
<dbReference type="AlphaFoldDB" id="A0A8X6L192"/>
<name>A0A8X6L192_TRICU</name>
<sequence>MVSLQLAKTGIRQNRHCKKRQQNVTTSLATVRGIQVNRRTLYRRLGSGHPSSMTATFRQQWGNYESQNDPLPSGQHENQACRNKEF</sequence>
<keyword evidence="3" id="KW-1185">Reference proteome</keyword>